<dbReference type="PANTHER" id="PTHR10404">
    <property type="entry name" value="N-ACETYLATED-ALPHA-LINKED ACIDIC DIPEPTIDASE"/>
    <property type="match status" value="1"/>
</dbReference>
<evidence type="ECO:0008006" key="4">
    <source>
        <dbReference type="Google" id="ProtNLM"/>
    </source>
</evidence>
<evidence type="ECO:0000313" key="3">
    <source>
        <dbReference type="Proteomes" id="UP000261380"/>
    </source>
</evidence>
<evidence type="ECO:0000313" key="2">
    <source>
        <dbReference type="Ensembl" id="ENSXCOP00000017403.1"/>
    </source>
</evidence>
<sequence length="237" mass="26133">PLGRETGQNQNQWWRELEKIYKLLFQNINLFTATSCQINIFKLFPSLRFIPATILLFNIVKYMDIFYSAVFPACYWSILVSCPSRSLTSSLHLVDSAGRVSEQIPLNPSDYCPYSATGNYTGGVVYAHYGRPEDFNWLRSVGVSAAGHLVVMRVGGGVSFAEKVRLAERNGGGGRAAAVRPLRSRSGLRFWSESPAVGPEPDDSGSAQQHLLLPGGPRARYALTSSHRQVKPPGVNQ</sequence>
<dbReference type="InterPro" id="IPR039373">
    <property type="entry name" value="Peptidase_M28B"/>
</dbReference>
<dbReference type="Proteomes" id="UP000261380">
    <property type="component" value="Unplaced"/>
</dbReference>
<accession>A0A3B5LZW7</accession>
<dbReference type="GeneTree" id="ENSGT01110000271693"/>
<feature type="region of interest" description="Disordered" evidence="1">
    <location>
        <begin position="192"/>
        <end position="218"/>
    </location>
</feature>
<protein>
    <recommendedName>
        <fullName evidence="4">PA domain-containing protein</fullName>
    </recommendedName>
</protein>
<reference evidence="2" key="1">
    <citation type="submission" date="2025-08" db="UniProtKB">
        <authorList>
            <consortium name="Ensembl"/>
        </authorList>
    </citation>
    <scope>IDENTIFICATION</scope>
</reference>
<reference evidence="2" key="2">
    <citation type="submission" date="2025-09" db="UniProtKB">
        <authorList>
            <consortium name="Ensembl"/>
        </authorList>
    </citation>
    <scope>IDENTIFICATION</scope>
</reference>
<keyword evidence="3" id="KW-1185">Reference proteome</keyword>
<dbReference type="Gene3D" id="3.50.30.30">
    <property type="match status" value="1"/>
</dbReference>
<dbReference type="InterPro" id="IPR046450">
    <property type="entry name" value="PA_dom_sf"/>
</dbReference>
<dbReference type="PANTHER" id="PTHR10404:SF33">
    <property type="entry name" value="TRANSFERRIN RECEPTOR PROTEIN 2"/>
    <property type="match status" value="1"/>
</dbReference>
<dbReference type="AlphaFoldDB" id="A0A3B5LZW7"/>
<dbReference type="GO" id="GO:0140298">
    <property type="term" value="P:endocytic iron import into cell"/>
    <property type="evidence" value="ECO:0007669"/>
    <property type="project" value="TreeGrafter"/>
</dbReference>
<name>A0A3B5LZW7_9TELE</name>
<proteinExistence type="predicted"/>
<dbReference type="STRING" id="32473.ENSXCOP00000017403"/>
<organism evidence="2 3">
    <name type="scientific">Xiphophorus couchianus</name>
    <name type="common">Monterrey platyfish</name>
    <dbReference type="NCBI Taxonomy" id="32473"/>
    <lineage>
        <taxon>Eukaryota</taxon>
        <taxon>Metazoa</taxon>
        <taxon>Chordata</taxon>
        <taxon>Craniata</taxon>
        <taxon>Vertebrata</taxon>
        <taxon>Euteleostomi</taxon>
        <taxon>Actinopterygii</taxon>
        <taxon>Neopterygii</taxon>
        <taxon>Teleostei</taxon>
        <taxon>Neoteleostei</taxon>
        <taxon>Acanthomorphata</taxon>
        <taxon>Ovalentaria</taxon>
        <taxon>Atherinomorphae</taxon>
        <taxon>Cyprinodontiformes</taxon>
        <taxon>Poeciliidae</taxon>
        <taxon>Poeciliinae</taxon>
        <taxon>Xiphophorus</taxon>
    </lineage>
</organism>
<dbReference type="GO" id="GO:0009897">
    <property type="term" value="C:external side of plasma membrane"/>
    <property type="evidence" value="ECO:0007669"/>
    <property type="project" value="TreeGrafter"/>
</dbReference>
<dbReference type="Ensembl" id="ENSXCOT00000017624.1">
    <property type="protein sequence ID" value="ENSXCOP00000017403.1"/>
    <property type="gene ID" value="ENSXCOG00000013120.1"/>
</dbReference>
<evidence type="ECO:0000256" key="1">
    <source>
        <dbReference type="SAM" id="MobiDB-lite"/>
    </source>
</evidence>
<dbReference type="SUPFAM" id="SSF52025">
    <property type="entry name" value="PA domain"/>
    <property type="match status" value="1"/>
</dbReference>